<feature type="region of interest" description="Disordered" evidence="2">
    <location>
        <begin position="207"/>
        <end position="231"/>
    </location>
</feature>
<evidence type="ECO:0000259" key="3">
    <source>
        <dbReference type="PROSITE" id="PS50222"/>
    </source>
</evidence>
<dbReference type="PROSITE" id="PS00018">
    <property type="entry name" value="EF_HAND_1"/>
    <property type="match status" value="1"/>
</dbReference>
<name>A0ABN9WLV2_9DINO</name>
<dbReference type="Gene3D" id="1.10.238.10">
    <property type="entry name" value="EF-hand"/>
    <property type="match status" value="2"/>
</dbReference>
<evidence type="ECO:0000256" key="1">
    <source>
        <dbReference type="ARBA" id="ARBA00022837"/>
    </source>
</evidence>
<evidence type="ECO:0000313" key="4">
    <source>
        <dbReference type="EMBL" id="CAK0886947.1"/>
    </source>
</evidence>
<evidence type="ECO:0000313" key="5">
    <source>
        <dbReference type="Proteomes" id="UP001189429"/>
    </source>
</evidence>
<evidence type="ECO:0000256" key="2">
    <source>
        <dbReference type="SAM" id="MobiDB-lite"/>
    </source>
</evidence>
<accession>A0ABN9WLV2</accession>
<dbReference type="Proteomes" id="UP001189429">
    <property type="component" value="Unassembled WGS sequence"/>
</dbReference>
<sequence length="231" mass="25614">MFEKLKARLHRLCEQLDDFVEKEIGSLFADADVDSSNEISTEEANHLVEQLQKHNFEFTIALRCFDTNRDGKFDKEEFARALRTALFDRPENLDLLVTSSEDIDNVLKEAWTDAYASTDALISVPDAARLTRDVLAELGHADTEVEIQSDNGLSSKDSFGNGAAKADFAAQVGSFDGDGDGRLTRDEFSKMYTRFLAKVYLLPAPQASKAQQSGIFKKGDKDKNAQGVASF</sequence>
<gene>
    <name evidence="4" type="ORF">PCOR1329_LOCUS68151</name>
</gene>
<reference evidence="4" key="1">
    <citation type="submission" date="2023-10" db="EMBL/GenBank/DDBJ databases">
        <authorList>
            <person name="Chen Y."/>
            <person name="Shah S."/>
            <person name="Dougan E. K."/>
            <person name="Thang M."/>
            <person name="Chan C."/>
        </authorList>
    </citation>
    <scope>NUCLEOTIDE SEQUENCE [LARGE SCALE GENOMIC DNA]</scope>
</reference>
<protein>
    <recommendedName>
        <fullName evidence="3">EF-hand domain-containing protein</fullName>
    </recommendedName>
</protein>
<dbReference type="PROSITE" id="PS50222">
    <property type="entry name" value="EF_HAND_2"/>
    <property type="match status" value="2"/>
</dbReference>
<dbReference type="Pfam" id="PF13202">
    <property type="entry name" value="EF-hand_5"/>
    <property type="match status" value="2"/>
</dbReference>
<proteinExistence type="predicted"/>
<dbReference type="SMART" id="SM00054">
    <property type="entry name" value="EFh"/>
    <property type="match status" value="3"/>
</dbReference>
<keyword evidence="1" id="KW-0106">Calcium</keyword>
<dbReference type="SUPFAM" id="SSF47473">
    <property type="entry name" value="EF-hand"/>
    <property type="match status" value="1"/>
</dbReference>
<keyword evidence="5" id="KW-1185">Reference proteome</keyword>
<dbReference type="InterPro" id="IPR018247">
    <property type="entry name" value="EF_Hand_1_Ca_BS"/>
</dbReference>
<feature type="domain" description="EF-hand" evidence="3">
    <location>
        <begin position="163"/>
        <end position="198"/>
    </location>
</feature>
<comment type="caution">
    <text evidence="4">The sequence shown here is derived from an EMBL/GenBank/DDBJ whole genome shotgun (WGS) entry which is preliminary data.</text>
</comment>
<dbReference type="InterPro" id="IPR011992">
    <property type="entry name" value="EF-hand-dom_pair"/>
</dbReference>
<dbReference type="InterPro" id="IPR002048">
    <property type="entry name" value="EF_hand_dom"/>
</dbReference>
<feature type="domain" description="EF-hand" evidence="3">
    <location>
        <begin position="53"/>
        <end position="88"/>
    </location>
</feature>
<dbReference type="EMBL" id="CAUYUJ010018871">
    <property type="protein sequence ID" value="CAK0886947.1"/>
    <property type="molecule type" value="Genomic_DNA"/>
</dbReference>
<organism evidence="4 5">
    <name type="scientific">Prorocentrum cordatum</name>
    <dbReference type="NCBI Taxonomy" id="2364126"/>
    <lineage>
        <taxon>Eukaryota</taxon>
        <taxon>Sar</taxon>
        <taxon>Alveolata</taxon>
        <taxon>Dinophyceae</taxon>
        <taxon>Prorocentrales</taxon>
        <taxon>Prorocentraceae</taxon>
        <taxon>Prorocentrum</taxon>
    </lineage>
</organism>